<evidence type="ECO:0000313" key="3">
    <source>
        <dbReference type="Proteomes" id="UP000019473"/>
    </source>
</evidence>
<keyword evidence="3" id="KW-1185">Reference proteome</keyword>
<feature type="compositionally biased region" description="Low complexity" evidence="1">
    <location>
        <begin position="30"/>
        <end position="40"/>
    </location>
</feature>
<gene>
    <name evidence="2" type="ORF">A1O7_07918</name>
</gene>
<sequence length="135" mass="14645">MGKLRSPTTPPSRSAPRAFPRMDPPPPYEAASSRSSSAHSLDPLQARESTPSQQQNTQSTALTQSQPTEQQRAPEADHQDRKRRTEEGCMTFGEGASGCMVVGKNAEGCMNYGDNTSGWYVCPVTMPALSTRVRS</sequence>
<feature type="compositionally biased region" description="Low complexity" evidence="1">
    <location>
        <begin position="1"/>
        <end position="21"/>
    </location>
</feature>
<dbReference type="EMBL" id="AMGW01000005">
    <property type="protein sequence ID" value="EXJ57570.1"/>
    <property type="molecule type" value="Genomic_DNA"/>
</dbReference>
<dbReference type="OrthoDB" id="4161687at2759"/>
<dbReference type="HOGENOM" id="CLU_133370_0_0_1"/>
<feature type="region of interest" description="Disordered" evidence="1">
    <location>
        <begin position="1"/>
        <end position="97"/>
    </location>
</feature>
<dbReference type="RefSeq" id="XP_007760104.1">
    <property type="nucleotide sequence ID" value="XM_007761914.1"/>
</dbReference>
<protein>
    <submittedName>
        <fullName evidence="2">Uncharacterized protein</fullName>
    </submittedName>
</protein>
<name>W9VXY1_9EURO</name>
<proteinExistence type="predicted"/>
<accession>W9VXY1</accession>
<dbReference type="VEuPathDB" id="FungiDB:A1O7_07918"/>
<feature type="compositionally biased region" description="Basic and acidic residues" evidence="1">
    <location>
        <begin position="72"/>
        <end position="87"/>
    </location>
</feature>
<dbReference type="Proteomes" id="UP000019473">
    <property type="component" value="Unassembled WGS sequence"/>
</dbReference>
<dbReference type="GeneID" id="19182489"/>
<comment type="caution">
    <text evidence="2">The sequence shown here is derived from an EMBL/GenBank/DDBJ whole genome shotgun (WGS) entry which is preliminary data.</text>
</comment>
<reference evidence="2 3" key="1">
    <citation type="submission" date="2013-03" db="EMBL/GenBank/DDBJ databases">
        <title>The Genome Sequence of Cladophialophora yegresii CBS 114405.</title>
        <authorList>
            <consortium name="The Broad Institute Genomics Platform"/>
            <person name="Cuomo C."/>
            <person name="de Hoog S."/>
            <person name="Gorbushina A."/>
            <person name="Walker B."/>
            <person name="Young S.K."/>
            <person name="Zeng Q."/>
            <person name="Gargeya S."/>
            <person name="Fitzgerald M."/>
            <person name="Haas B."/>
            <person name="Abouelleil A."/>
            <person name="Allen A.W."/>
            <person name="Alvarado L."/>
            <person name="Arachchi H.M."/>
            <person name="Berlin A.M."/>
            <person name="Chapman S.B."/>
            <person name="Gainer-Dewar J."/>
            <person name="Goldberg J."/>
            <person name="Griggs A."/>
            <person name="Gujja S."/>
            <person name="Hansen M."/>
            <person name="Howarth C."/>
            <person name="Imamovic A."/>
            <person name="Ireland A."/>
            <person name="Larimer J."/>
            <person name="McCowan C."/>
            <person name="Murphy C."/>
            <person name="Pearson M."/>
            <person name="Poon T.W."/>
            <person name="Priest M."/>
            <person name="Roberts A."/>
            <person name="Saif S."/>
            <person name="Shea T."/>
            <person name="Sisk P."/>
            <person name="Sykes S."/>
            <person name="Wortman J."/>
            <person name="Nusbaum C."/>
            <person name="Birren B."/>
        </authorList>
    </citation>
    <scope>NUCLEOTIDE SEQUENCE [LARGE SCALE GENOMIC DNA]</scope>
    <source>
        <strain evidence="2 3">CBS 114405</strain>
    </source>
</reference>
<evidence type="ECO:0000256" key="1">
    <source>
        <dbReference type="SAM" id="MobiDB-lite"/>
    </source>
</evidence>
<organism evidence="2 3">
    <name type="scientific">Cladophialophora yegresii CBS 114405</name>
    <dbReference type="NCBI Taxonomy" id="1182544"/>
    <lineage>
        <taxon>Eukaryota</taxon>
        <taxon>Fungi</taxon>
        <taxon>Dikarya</taxon>
        <taxon>Ascomycota</taxon>
        <taxon>Pezizomycotina</taxon>
        <taxon>Eurotiomycetes</taxon>
        <taxon>Chaetothyriomycetidae</taxon>
        <taxon>Chaetothyriales</taxon>
        <taxon>Herpotrichiellaceae</taxon>
        <taxon>Cladophialophora</taxon>
    </lineage>
</organism>
<dbReference type="AlphaFoldDB" id="W9VXY1"/>
<feature type="compositionally biased region" description="Polar residues" evidence="1">
    <location>
        <begin position="61"/>
        <end position="71"/>
    </location>
</feature>
<feature type="compositionally biased region" description="Low complexity" evidence="1">
    <location>
        <begin position="49"/>
        <end position="60"/>
    </location>
</feature>
<evidence type="ECO:0000313" key="2">
    <source>
        <dbReference type="EMBL" id="EXJ57570.1"/>
    </source>
</evidence>